<dbReference type="Gene3D" id="3.90.550.10">
    <property type="entry name" value="Spore Coat Polysaccharide Biosynthesis Protein SpsA, Chain A"/>
    <property type="match status" value="1"/>
</dbReference>
<evidence type="ECO:0000313" key="2">
    <source>
        <dbReference type="EMBL" id="POH34205.1"/>
    </source>
</evidence>
<gene>
    <name evidence="2" type="ORF">ATY31_06965</name>
</gene>
<feature type="domain" description="Glycosyltransferase 2-like" evidence="1">
    <location>
        <begin position="40"/>
        <end position="174"/>
    </location>
</feature>
<dbReference type="PANTHER" id="PTHR43685:SF2">
    <property type="entry name" value="GLYCOSYLTRANSFERASE 2-LIKE DOMAIN-CONTAINING PROTEIN"/>
    <property type="match status" value="1"/>
</dbReference>
<dbReference type="InterPro" id="IPR001173">
    <property type="entry name" value="Glyco_trans_2-like"/>
</dbReference>
<dbReference type="GO" id="GO:0016020">
    <property type="term" value="C:membrane"/>
    <property type="evidence" value="ECO:0007669"/>
    <property type="project" value="InterPro"/>
</dbReference>
<dbReference type="AlphaFoldDB" id="A0A2S3YRI9"/>
<name>A0A2S3YRI9_9HYPH</name>
<dbReference type="CDD" id="cd00761">
    <property type="entry name" value="Glyco_tranf_GTA_type"/>
    <property type="match status" value="1"/>
</dbReference>
<dbReference type="Pfam" id="PF04464">
    <property type="entry name" value="Glyphos_transf"/>
    <property type="match status" value="1"/>
</dbReference>
<accession>A0A2S3YRI9</accession>
<evidence type="ECO:0000259" key="1">
    <source>
        <dbReference type="Pfam" id="PF00535"/>
    </source>
</evidence>
<dbReference type="GO" id="GO:0047355">
    <property type="term" value="F:CDP-glycerol glycerophosphotransferase activity"/>
    <property type="evidence" value="ECO:0007669"/>
    <property type="project" value="InterPro"/>
</dbReference>
<dbReference type="Gene3D" id="3.40.50.12580">
    <property type="match status" value="1"/>
</dbReference>
<dbReference type="Pfam" id="PF00535">
    <property type="entry name" value="Glycos_transf_2"/>
    <property type="match status" value="1"/>
</dbReference>
<dbReference type="EMBL" id="LODU01000012">
    <property type="protein sequence ID" value="POH34205.1"/>
    <property type="molecule type" value="Genomic_DNA"/>
</dbReference>
<reference evidence="2 3" key="1">
    <citation type="journal article" date="2014" name="Syst. Appl. Microbiol.">
        <title>Microsymbionts of Phaseolus vulgaris in acid and alkaline soils of Mexico.</title>
        <authorList>
            <person name="Verastegui-Valdes M.M."/>
            <person name="Zhang Y.J."/>
            <person name="Rivera-Orduna F.N."/>
            <person name="Cheng H.P."/>
            <person name="Sui X.H."/>
            <person name="Wang E.T."/>
        </authorList>
    </citation>
    <scope>NUCLEOTIDE SEQUENCE [LARGE SCALE GENOMIC DNA]</scope>
    <source>
        <strain evidence="2 3">FG01</strain>
    </source>
</reference>
<dbReference type="PANTHER" id="PTHR43685">
    <property type="entry name" value="GLYCOSYLTRANSFERASE"/>
    <property type="match status" value="1"/>
</dbReference>
<protein>
    <recommendedName>
        <fullName evidence="1">Glycosyltransferase 2-like domain-containing protein</fullName>
    </recommendedName>
</protein>
<dbReference type="InterPro" id="IPR007554">
    <property type="entry name" value="Glycerophosphate_synth"/>
</dbReference>
<dbReference type="InterPro" id="IPR050834">
    <property type="entry name" value="Glycosyltransf_2"/>
</dbReference>
<dbReference type="Proteomes" id="UP000237511">
    <property type="component" value="Unassembled WGS sequence"/>
</dbReference>
<sequence length="866" mass="99222">MNAIYSFLDRYLAAPLEKRIRSGGMRVPWMKKPGLVQKVSLVVPCYNVGKYVDDFFKSITSQSTGTENLEIVVVDDGSTDNTAQRVEYWIRRHPGLIRYHKQANAGSAAARNAGVSLATGEWISFPDPDDLLHWHYLHHVNRMIKKGSSRRLAMICCNLLVFLEKTGVTKNSHALKYRFQKPETWLNANSMGDHIQLSVAHAVFRRNVVSDNDLSFDGRIKPRFEDANFINRYLLRCPDATVVFLRSAIYYYRKRQDQTSQMDNAHGRREFYTNQPIYGWLGLLYDAAERGATIPRFVQRTILYDTTGHIRIAMSKPHLMAFLSDEDRGALRASLYETFSFIDPANIKDFGLSSFHEEIRVGALNLFKKATPDRTMVYIKEFDASAGMVKLLYFSERPADDLIVTVGGKICEKLFTKSIKAEIFGEEFYHEHSFWIRFSSGKLNASRHIATEFRLAGRSIQGGVSINDIICAFSPAIPHQMSTRGRANRTYALAPSAVSKFEDCWVLMDRADKAGDNAEAFYRYLRDTQKAVRAVFVLSRSSSDWQRLSDDGFNLVDFMSRDHFAALANSKFLLSSHGDRFIARPFDGAQYSDLMTYKFVFLQHGVIVHDQSEWFNDMMPRILVTSTPQEFNSVVGEGSGYRLTRREVRLIGLPRHDQLHSAGAAAEKDTIFIMPTWRQNLTHVEGIENKRKVIPGFAESEYVRRWRAFVNSERLRNLCQAHGKSVVFCPHPNFADDIEAFNLPSWIEGLNALQAASLQPYFARTDVLVTDYSSVAFDLAFLNRPVIYYQFDRETFYAGHIYKTGYFDFERDGFGPLSLEEGDALESLEAALRGNEDPRFAQRRQDTFPFRDGLCRERLHKELQYL</sequence>
<dbReference type="InterPro" id="IPR029044">
    <property type="entry name" value="Nucleotide-diphossugar_trans"/>
</dbReference>
<dbReference type="SUPFAM" id="SSF53448">
    <property type="entry name" value="Nucleotide-diphospho-sugar transferases"/>
    <property type="match status" value="1"/>
</dbReference>
<organism evidence="2 3">
    <name type="scientific">Sinorhizobium americanum</name>
    <dbReference type="NCBI Taxonomy" id="194963"/>
    <lineage>
        <taxon>Bacteria</taxon>
        <taxon>Pseudomonadati</taxon>
        <taxon>Pseudomonadota</taxon>
        <taxon>Alphaproteobacteria</taxon>
        <taxon>Hyphomicrobiales</taxon>
        <taxon>Rhizobiaceae</taxon>
        <taxon>Sinorhizobium/Ensifer group</taxon>
        <taxon>Sinorhizobium</taxon>
    </lineage>
</organism>
<evidence type="ECO:0000313" key="3">
    <source>
        <dbReference type="Proteomes" id="UP000237511"/>
    </source>
</evidence>
<proteinExistence type="predicted"/>
<comment type="caution">
    <text evidence="2">The sequence shown here is derived from an EMBL/GenBank/DDBJ whole genome shotgun (WGS) entry which is preliminary data.</text>
</comment>
<dbReference type="InterPro" id="IPR043148">
    <property type="entry name" value="TagF_C"/>
</dbReference>
<dbReference type="SUPFAM" id="SSF53756">
    <property type="entry name" value="UDP-Glycosyltransferase/glycogen phosphorylase"/>
    <property type="match status" value="1"/>
</dbReference>